<dbReference type="Proteomes" id="UP001372338">
    <property type="component" value="Unassembled WGS sequence"/>
</dbReference>
<dbReference type="Gene3D" id="3.30.559.10">
    <property type="entry name" value="Chloramphenicol acetyltransferase-like domain"/>
    <property type="match status" value="1"/>
</dbReference>
<dbReference type="EMBL" id="JAYWIO010000005">
    <property type="protein sequence ID" value="KAK7260317.1"/>
    <property type="molecule type" value="Genomic_DNA"/>
</dbReference>
<dbReference type="AlphaFoldDB" id="A0AAN9HZR7"/>
<evidence type="ECO:0000313" key="4">
    <source>
        <dbReference type="EMBL" id="KAK7260317.1"/>
    </source>
</evidence>
<proteinExistence type="inferred from homology"/>
<protein>
    <submittedName>
        <fullName evidence="4">Uncharacterized protein</fullName>
    </submittedName>
</protein>
<evidence type="ECO:0000256" key="2">
    <source>
        <dbReference type="ARBA" id="ARBA00022679"/>
    </source>
</evidence>
<sequence>MQYIIPSIKYLPKKFGFELECNGRGVHFIEAESSYTLDDVGDFSPSPEYNHLVPSVDYTLSTHELPLLLVQLTRFKCGGFSISLTISHAVADGPSSLHFISVFEQPYPTIENIINP</sequence>
<gene>
    <name evidence="4" type="ORF">RIF29_26277</name>
</gene>
<dbReference type="PANTHER" id="PTHR31147:SF1">
    <property type="entry name" value="ACYL TRANSFERASE 4"/>
    <property type="match status" value="1"/>
</dbReference>
<name>A0AAN9HZR7_CROPI</name>
<dbReference type="PANTHER" id="PTHR31147">
    <property type="entry name" value="ACYL TRANSFERASE 4"/>
    <property type="match status" value="1"/>
</dbReference>
<evidence type="ECO:0000256" key="1">
    <source>
        <dbReference type="ARBA" id="ARBA00009861"/>
    </source>
</evidence>
<reference evidence="4 5" key="1">
    <citation type="submission" date="2024-01" db="EMBL/GenBank/DDBJ databases">
        <title>The genomes of 5 underutilized Papilionoideae crops provide insights into root nodulation and disease resistanc.</title>
        <authorList>
            <person name="Yuan L."/>
        </authorList>
    </citation>
    <scope>NUCLEOTIDE SEQUENCE [LARGE SCALE GENOMIC DNA]</scope>
    <source>
        <strain evidence="4">ZHUSHIDOU_FW_LH</strain>
        <tissue evidence="4">Leaf</tissue>
    </source>
</reference>
<dbReference type="InterPro" id="IPR023213">
    <property type="entry name" value="CAT-like_dom_sf"/>
</dbReference>
<keyword evidence="2" id="KW-0808">Transferase</keyword>
<dbReference type="GO" id="GO:0016746">
    <property type="term" value="F:acyltransferase activity"/>
    <property type="evidence" value="ECO:0007669"/>
    <property type="project" value="UniProtKB-KW"/>
</dbReference>
<keyword evidence="3" id="KW-0012">Acyltransferase</keyword>
<dbReference type="Pfam" id="PF02458">
    <property type="entry name" value="Transferase"/>
    <property type="match status" value="1"/>
</dbReference>
<comment type="caution">
    <text evidence="4">The sequence shown here is derived from an EMBL/GenBank/DDBJ whole genome shotgun (WGS) entry which is preliminary data.</text>
</comment>
<dbReference type="InterPro" id="IPR050898">
    <property type="entry name" value="Plant_acyltransferase"/>
</dbReference>
<evidence type="ECO:0000256" key="3">
    <source>
        <dbReference type="ARBA" id="ARBA00023315"/>
    </source>
</evidence>
<keyword evidence="5" id="KW-1185">Reference proteome</keyword>
<evidence type="ECO:0000313" key="5">
    <source>
        <dbReference type="Proteomes" id="UP001372338"/>
    </source>
</evidence>
<accession>A0AAN9HZR7</accession>
<comment type="similarity">
    <text evidence="1">Belongs to the plant acyltransferase family.</text>
</comment>
<organism evidence="4 5">
    <name type="scientific">Crotalaria pallida</name>
    <name type="common">Smooth rattlebox</name>
    <name type="synonym">Crotalaria striata</name>
    <dbReference type="NCBI Taxonomy" id="3830"/>
    <lineage>
        <taxon>Eukaryota</taxon>
        <taxon>Viridiplantae</taxon>
        <taxon>Streptophyta</taxon>
        <taxon>Embryophyta</taxon>
        <taxon>Tracheophyta</taxon>
        <taxon>Spermatophyta</taxon>
        <taxon>Magnoliopsida</taxon>
        <taxon>eudicotyledons</taxon>
        <taxon>Gunneridae</taxon>
        <taxon>Pentapetalae</taxon>
        <taxon>rosids</taxon>
        <taxon>fabids</taxon>
        <taxon>Fabales</taxon>
        <taxon>Fabaceae</taxon>
        <taxon>Papilionoideae</taxon>
        <taxon>50 kb inversion clade</taxon>
        <taxon>genistoids sensu lato</taxon>
        <taxon>core genistoids</taxon>
        <taxon>Crotalarieae</taxon>
        <taxon>Crotalaria</taxon>
    </lineage>
</organism>